<proteinExistence type="predicted"/>
<accession>A0A841N9R1</accession>
<evidence type="ECO:0000313" key="1">
    <source>
        <dbReference type="EMBL" id="MBB6370328.1"/>
    </source>
</evidence>
<evidence type="ECO:0000313" key="2">
    <source>
        <dbReference type="Proteomes" id="UP000589738"/>
    </source>
</evidence>
<gene>
    <name evidence="1" type="ORF">HNP36_001381</name>
</gene>
<protein>
    <submittedName>
        <fullName evidence="1">Uncharacterized protein</fullName>
    </submittedName>
</protein>
<dbReference type="EMBL" id="JACHLC010000001">
    <property type="protein sequence ID" value="MBB6370328.1"/>
    <property type="molecule type" value="Genomic_DNA"/>
</dbReference>
<name>A0A841N9R1_9FLAO</name>
<comment type="caution">
    <text evidence="1">The sequence shown here is derived from an EMBL/GenBank/DDBJ whole genome shotgun (WGS) entry which is preliminary data.</text>
</comment>
<dbReference type="RefSeq" id="WP_184159090.1">
    <property type="nucleotide sequence ID" value="NZ_JACHLC010000001.1"/>
</dbReference>
<organism evidence="1 2">
    <name type="scientific">Chryseobacterium shigense</name>
    <dbReference type="NCBI Taxonomy" id="297244"/>
    <lineage>
        <taxon>Bacteria</taxon>
        <taxon>Pseudomonadati</taxon>
        <taxon>Bacteroidota</taxon>
        <taxon>Flavobacteriia</taxon>
        <taxon>Flavobacteriales</taxon>
        <taxon>Weeksellaceae</taxon>
        <taxon>Chryseobacterium group</taxon>
        <taxon>Chryseobacterium</taxon>
    </lineage>
</organism>
<keyword evidence="2" id="KW-1185">Reference proteome</keyword>
<dbReference type="Proteomes" id="UP000589738">
    <property type="component" value="Unassembled WGS sequence"/>
</dbReference>
<sequence length="54" mass="5812">MNSIVGGTAVITASNPGYNPPVNSTLLLGPIDRIPYIYTMPWNGLPNNGWVEPK</sequence>
<reference evidence="1 2" key="1">
    <citation type="submission" date="2020-08" db="EMBL/GenBank/DDBJ databases">
        <title>Functional genomics of gut bacteria from endangered species of beetles.</title>
        <authorList>
            <person name="Carlos-Shanley C."/>
        </authorList>
    </citation>
    <scope>NUCLEOTIDE SEQUENCE [LARGE SCALE GENOMIC DNA]</scope>
    <source>
        <strain evidence="1 2">S00136</strain>
    </source>
</reference>
<dbReference type="AlphaFoldDB" id="A0A841N9R1"/>